<dbReference type="AlphaFoldDB" id="A0A1I7XNC7"/>
<reference evidence="3" key="1">
    <citation type="submission" date="2016-11" db="UniProtKB">
        <authorList>
            <consortium name="WormBaseParasite"/>
        </authorList>
    </citation>
    <scope>IDENTIFICATION</scope>
</reference>
<protein>
    <submittedName>
        <fullName evidence="3">WH2 domain-containing protein</fullName>
    </submittedName>
</protein>
<organism evidence="2 3">
    <name type="scientific">Heterorhabditis bacteriophora</name>
    <name type="common">Entomopathogenic nematode worm</name>
    <dbReference type="NCBI Taxonomy" id="37862"/>
    <lineage>
        <taxon>Eukaryota</taxon>
        <taxon>Metazoa</taxon>
        <taxon>Ecdysozoa</taxon>
        <taxon>Nematoda</taxon>
        <taxon>Chromadorea</taxon>
        <taxon>Rhabditida</taxon>
        <taxon>Rhabditina</taxon>
        <taxon>Rhabditomorpha</taxon>
        <taxon>Strongyloidea</taxon>
        <taxon>Heterorhabditidae</taxon>
        <taxon>Heterorhabditis</taxon>
    </lineage>
</organism>
<sequence length="347" mass="38467">MQERLTTLRRHKEKLEEKIMDQYRSMESKRSTDRSKQPLVKRAAKALISRRRPAAPSSGGGSTTEDSSVYSADEGSPPFSNGKLRPSISAPIATDSQCSVHDKSVSLRIPSLKKRPPVFRDDLFQGAYTNPNVDKMIDMQGSICENGRVDFDPFPPTCSSSEDPDRISPRYEAIETFHDAHTAESGFLRPRGVQIGGSVREVGGFRRLPQFTYTNTERLRDGTQNALPPRVPVRNSNLTGSLRTRPPPPPYPSISSKPPPYPGKTPTTSSPCPTSSQFLPQSASTPKSEKGSPNKDADRPVVAEGEKRAFVREKDERVDKAMSIYENVSNSDTRSNESTVWYEYGCV</sequence>
<dbReference type="Proteomes" id="UP000095283">
    <property type="component" value="Unplaced"/>
</dbReference>
<accession>A0A1I7XNC7</accession>
<evidence type="ECO:0000313" key="3">
    <source>
        <dbReference type="WBParaSite" id="Hba_18829"/>
    </source>
</evidence>
<feature type="compositionally biased region" description="Polar residues" evidence="1">
    <location>
        <begin position="213"/>
        <end position="226"/>
    </location>
</feature>
<dbReference type="WBParaSite" id="Hba_18829">
    <property type="protein sequence ID" value="Hba_18829"/>
    <property type="gene ID" value="Hba_18829"/>
</dbReference>
<feature type="compositionally biased region" description="Polar residues" evidence="1">
    <location>
        <begin position="277"/>
        <end position="286"/>
    </location>
</feature>
<feature type="region of interest" description="Disordered" evidence="1">
    <location>
        <begin position="213"/>
        <end position="307"/>
    </location>
</feature>
<feature type="compositionally biased region" description="Pro residues" evidence="1">
    <location>
        <begin position="245"/>
        <end position="263"/>
    </location>
</feature>
<feature type="region of interest" description="Disordered" evidence="1">
    <location>
        <begin position="1"/>
        <end position="88"/>
    </location>
</feature>
<feature type="compositionally biased region" description="Low complexity" evidence="1">
    <location>
        <begin position="264"/>
        <end position="276"/>
    </location>
</feature>
<proteinExistence type="predicted"/>
<evidence type="ECO:0000256" key="1">
    <source>
        <dbReference type="SAM" id="MobiDB-lite"/>
    </source>
</evidence>
<feature type="compositionally biased region" description="Basic and acidic residues" evidence="1">
    <location>
        <begin position="13"/>
        <end position="36"/>
    </location>
</feature>
<feature type="compositionally biased region" description="Basic and acidic residues" evidence="1">
    <location>
        <begin position="287"/>
        <end position="307"/>
    </location>
</feature>
<keyword evidence="2" id="KW-1185">Reference proteome</keyword>
<name>A0A1I7XNC7_HETBA</name>
<evidence type="ECO:0000313" key="2">
    <source>
        <dbReference type="Proteomes" id="UP000095283"/>
    </source>
</evidence>
<feature type="compositionally biased region" description="Basic residues" evidence="1">
    <location>
        <begin position="42"/>
        <end position="53"/>
    </location>
</feature>